<dbReference type="AlphaFoldDB" id="A0A5B8WAB1"/>
<dbReference type="Pfam" id="PF04255">
    <property type="entry name" value="DUF433"/>
    <property type="match status" value="1"/>
</dbReference>
<name>A0A5B8WAB1_9SPHI</name>
<sequence>MVFAGTRVSVESLDYLKAGVSLDEFLDEFPSVKKQQARFLVNKQQQLNFL</sequence>
<dbReference type="SUPFAM" id="SSF46689">
    <property type="entry name" value="Homeodomain-like"/>
    <property type="match status" value="1"/>
</dbReference>
<dbReference type="RefSeq" id="WP_147060895.1">
    <property type="nucleotide sequence ID" value="NZ_CP042437.1"/>
</dbReference>
<reference evidence="1 2" key="1">
    <citation type="journal article" date="2013" name="J. Microbiol.">
        <title>Mucilaginibacter ginsenosidivorax sp. nov., with ginsenoside converting activity isolated from sediment.</title>
        <authorList>
            <person name="Kim J.K."/>
            <person name="Choi T.E."/>
            <person name="Liu Q.M."/>
            <person name="Park H.Y."/>
            <person name="Yi T.H."/>
            <person name="Yoon M.H."/>
            <person name="Kim S.C."/>
            <person name="Im W.T."/>
        </authorList>
    </citation>
    <scope>NUCLEOTIDE SEQUENCE [LARGE SCALE GENOMIC DNA]</scope>
    <source>
        <strain evidence="1 2">KHI28</strain>
    </source>
</reference>
<dbReference type="KEGG" id="mgk:FSB76_05700"/>
<evidence type="ECO:0000313" key="2">
    <source>
        <dbReference type="Proteomes" id="UP000321362"/>
    </source>
</evidence>
<organism evidence="1 2">
    <name type="scientific">Mucilaginibacter ginsenosidivorax</name>
    <dbReference type="NCBI Taxonomy" id="862126"/>
    <lineage>
        <taxon>Bacteria</taxon>
        <taxon>Pseudomonadati</taxon>
        <taxon>Bacteroidota</taxon>
        <taxon>Sphingobacteriia</taxon>
        <taxon>Sphingobacteriales</taxon>
        <taxon>Sphingobacteriaceae</taxon>
        <taxon>Mucilaginibacter</taxon>
    </lineage>
</organism>
<proteinExistence type="predicted"/>
<dbReference type="InterPro" id="IPR009057">
    <property type="entry name" value="Homeodomain-like_sf"/>
</dbReference>
<dbReference type="EMBL" id="CP042437">
    <property type="protein sequence ID" value="QEC80409.1"/>
    <property type="molecule type" value="Genomic_DNA"/>
</dbReference>
<dbReference type="Proteomes" id="UP000321362">
    <property type="component" value="Chromosome"/>
</dbReference>
<keyword evidence="2" id="KW-1185">Reference proteome</keyword>
<protein>
    <submittedName>
        <fullName evidence="1">DUF433 domain-containing protein</fullName>
    </submittedName>
</protein>
<dbReference type="InterPro" id="IPR036388">
    <property type="entry name" value="WH-like_DNA-bd_sf"/>
</dbReference>
<dbReference type="InterPro" id="IPR007367">
    <property type="entry name" value="DUF433"/>
</dbReference>
<dbReference type="Gene3D" id="1.10.10.10">
    <property type="entry name" value="Winged helix-like DNA-binding domain superfamily/Winged helix DNA-binding domain"/>
    <property type="match status" value="1"/>
</dbReference>
<dbReference type="OrthoDB" id="9809529at2"/>
<accession>A0A5B8WAB1</accession>
<evidence type="ECO:0000313" key="1">
    <source>
        <dbReference type="EMBL" id="QEC80409.1"/>
    </source>
</evidence>
<gene>
    <name evidence="1" type="ORF">FSB76_05700</name>
</gene>